<dbReference type="EMBL" id="MU154536">
    <property type="protein sequence ID" value="KAF9498703.1"/>
    <property type="molecule type" value="Genomic_DNA"/>
</dbReference>
<feature type="compositionally biased region" description="Polar residues" evidence="1">
    <location>
        <begin position="490"/>
        <end position="506"/>
    </location>
</feature>
<dbReference type="OrthoDB" id="3254377at2759"/>
<feature type="compositionally biased region" description="Low complexity" evidence="1">
    <location>
        <begin position="554"/>
        <end position="567"/>
    </location>
</feature>
<reference evidence="2" key="1">
    <citation type="submission" date="2020-11" db="EMBL/GenBank/DDBJ databases">
        <authorList>
            <consortium name="DOE Joint Genome Institute"/>
            <person name="Ahrendt S."/>
            <person name="Riley R."/>
            <person name="Andreopoulos W."/>
            <person name="Labutti K."/>
            <person name="Pangilinan J."/>
            <person name="Ruiz-Duenas F.J."/>
            <person name="Barrasa J.M."/>
            <person name="Sanchez-Garcia M."/>
            <person name="Camarero S."/>
            <person name="Miyauchi S."/>
            <person name="Serrano A."/>
            <person name="Linde D."/>
            <person name="Babiker R."/>
            <person name="Drula E."/>
            <person name="Ayuso-Fernandez I."/>
            <person name="Pacheco R."/>
            <person name="Padilla G."/>
            <person name="Ferreira P."/>
            <person name="Barriuso J."/>
            <person name="Kellner H."/>
            <person name="Castanera R."/>
            <person name="Alfaro M."/>
            <person name="Ramirez L."/>
            <person name="Pisabarro A.G."/>
            <person name="Kuo A."/>
            <person name="Tritt A."/>
            <person name="Lipzen A."/>
            <person name="He G."/>
            <person name="Yan M."/>
            <person name="Ng V."/>
            <person name="Cullen D."/>
            <person name="Martin F."/>
            <person name="Rosso M.-N."/>
            <person name="Henrissat B."/>
            <person name="Hibbett D."/>
            <person name="Martinez A.T."/>
            <person name="Grigoriev I.V."/>
        </authorList>
    </citation>
    <scope>NUCLEOTIDE SEQUENCE</scope>
    <source>
        <strain evidence="2">ATCC 90797</strain>
    </source>
</reference>
<feature type="compositionally biased region" description="Low complexity" evidence="1">
    <location>
        <begin position="372"/>
        <end position="400"/>
    </location>
</feature>
<comment type="caution">
    <text evidence="2">The sequence shown here is derived from an EMBL/GenBank/DDBJ whole genome shotgun (WGS) entry which is preliminary data.</text>
</comment>
<feature type="region of interest" description="Disordered" evidence="1">
    <location>
        <begin position="454"/>
        <end position="533"/>
    </location>
</feature>
<feature type="compositionally biased region" description="Basic and acidic residues" evidence="1">
    <location>
        <begin position="670"/>
        <end position="684"/>
    </location>
</feature>
<feature type="compositionally biased region" description="Acidic residues" evidence="1">
    <location>
        <begin position="52"/>
        <end position="61"/>
    </location>
</feature>
<proteinExistence type="predicted"/>
<gene>
    <name evidence="2" type="ORF">BDN71DRAFT_1443109</name>
</gene>
<evidence type="ECO:0000313" key="2">
    <source>
        <dbReference type="EMBL" id="KAF9498703.1"/>
    </source>
</evidence>
<feature type="compositionally biased region" description="Gly residues" evidence="1">
    <location>
        <begin position="736"/>
        <end position="747"/>
    </location>
</feature>
<feature type="compositionally biased region" description="Polar residues" evidence="1">
    <location>
        <begin position="515"/>
        <end position="527"/>
    </location>
</feature>
<evidence type="ECO:0000256" key="1">
    <source>
        <dbReference type="SAM" id="MobiDB-lite"/>
    </source>
</evidence>
<feature type="compositionally biased region" description="Gly residues" evidence="1">
    <location>
        <begin position="716"/>
        <end position="725"/>
    </location>
</feature>
<feature type="region of interest" description="Disordered" evidence="1">
    <location>
        <begin position="219"/>
        <end position="305"/>
    </location>
</feature>
<feature type="compositionally biased region" description="Polar residues" evidence="1">
    <location>
        <begin position="352"/>
        <end position="371"/>
    </location>
</feature>
<feature type="region of interest" description="Disordered" evidence="1">
    <location>
        <begin position="36"/>
        <end position="138"/>
    </location>
</feature>
<feature type="compositionally biased region" description="Polar residues" evidence="1">
    <location>
        <begin position="62"/>
        <end position="89"/>
    </location>
</feature>
<organism evidence="2 3">
    <name type="scientific">Pleurotus eryngii</name>
    <name type="common">Boletus of the steppes</name>
    <dbReference type="NCBI Taxonomy" id="5323"/>
    <lineage>
        <taxon>Eukaryota</taxon>
        <taxon>Fungi</taxon>
        <taxon>Dikarya</taxon>
        <taxon>Basidiomycota</taxon>
        <taxon>Agaricomycotina</taxon>
        <taxon>Agaricomycetes</taxon>
        <taxon>Agaricomycetidae</taxon>
        <taxon>Agaricales</taxon>
        <taxon>Pleurotineae</taxon>
        <taxon>Pleurotaceae</taxon>
        <taxon>Pleurotus</taxon>
    </lineage>
</organism>
<dbReference type="Proteomes" id="UP000807025">
    <property type="component" value="Unassembled WGS sequence"/>
</dbReference>
<feature type="compositionally biased region" description="Polar residues" evidence="1">
    <location>
        <begin position="250"/>
        <end position="266"/>
    </location>
</feature>
<dbReference type="AlphaFoldDB" id="A0A9P6A4A8"/>
<feature type="region of interest" description="Disordered" evidence="1">
    <location>
        <begin position="699"/>
        <end position="747"/>
    </location>
</feature>
<feature type="region of interest" description="Disordered" evidence="1">
    <location>
        <begin position="338"/>
        <end position="400"/>
    </location>
</feature>
<feature type="compositionally biased region" description="Low complexity" evidence="1">
    <location>
        <begin position="454"/>
        <end position="481"/>
    </location>
</feature>
<name>A0A9P6A4A8_PLEER</name>
<evidence type="ECO:0000313" key="3">
    <source>
        <dbReference type="Proteomes" id="UP000807025"/>
    </source>
</evidence>
<feature type="compositionally biased region" description="Polar residues" evidence="1">
    <location>
        <begin position="120"/>
        <end position="131"/>
    </location>
</feature>
<feature type="compositionally biased region" description="Low complexity" evidence="1">
    <location>
        <begin position="340"/>
        <end position="351"/>
    </location>
</feature>
<keyword evidence="3" id="KW-1185">Reference proteome</keyword>
<sequence length="747" mass="79870">MDTPGIPRRHRKRFSAICLSSDTTTTLPEYTARAQQQLEAILPSDRPPDYPDSAEEGDADTSSEASVSGSHTASNTLVYVPQHYSSQSAHSSPRRPHYRRPGSGHKRKYPSPKALRTRSRGGSVSHTSPTPRNEEEDPYLDALLERSVHALEMSNVLLQSSISTQTSLSTILASPDTRHGDRELEARALGLSSRIRGNKVVHRGWADDLDEIGRDVEDLFEGGSGSESDELKGSLGRSAMKRAHRERQNRGSLDSISSSLPTTSEIMGNRHYRRRPSLDIRAPSTSSTIRSDDAPQLRLSHNGRNQLVASIPRPLTQYIESTEDPSIFHIPSTLGLRNGSSVSSAPASETSHFTGSYCDSPSPYGSSSYCRTPSMTVTSSSPSDPNSLYPATSSSYNNKSASTSYLPIVTDTTPAPSTPAYNMLSSFVYRPRAGQSSSSTPSSFIGSSFLSTALSRRSSSNNPKSARRSSSPSKSNKPNKPLDLAHSEVVESTNNSAISRSRSTTPKPLHLPNPASIQRSMTPPTEESSSDDGAALKTIDSLRKILDVHPSMSPPVGRSHSSPSRSSNSRRLKRPQFIISPPPKVEAGASTATASISRLYTKAKHTSSTRPPSPPRYSSLKGGSSGRNTPLSPGSPGGSSGRTTPKRISFAELPEGFPGIGGSKIGSKGKGRETRRKETDESTRGHSWWATWLLGGSLSDDGGSPTRASSSKASLGEGGPSGMGVGTLTKSWGPRMGIGGGFEEWGV</sequence>
<accession>A0A9P6A4A8</accession>
<feature type="compositionally biased region" description="Basic residues" evidence="1">
    <location>
        <begin position="92"/>
        <end position="119"/>
    </location>
</feature>
<feature type="region of interest" description="Disordered" evidence="1">
    <location>
        <begin position="548"/>
        <end position="685"/>
    </location>
</feature>
<protein>
    <submittedName>
        <fullName evidence="2">Uncharacterized protein</fullName>
    </submittedName>
</protein>